<proteinExistence type="predicted"/>
<dbReference type="Proteomes" id="UP000249757">
    <property type="component" value="Unassembled WGS sequence"/>
</dbReference>
<dbReference type="Pfam" id="PF05699">
    <property type="entry name" value="Dimer_Tnp_hAT"/>
    <property type="match status" value="1"/>
</dbReference>
<evidence type="ECO:0000259" key="2">
    <source>
        <dbReference type="Pfam" id="PF05699"/>
    </source>
</evidence>
<evidence type="ECO:0000313" key="4">
    <source>
        <dbReference type="Proteomes" id="UP000249757"/>
    </source>
</evidence>
<dbReference type="GO" id="GO:0046983">
    <property type="term" value="F:protein dimerization activity"/>
    <property type="evidence" value="ECO:0007669"/>
    <property type="project" value="InterPro"/>
</dbReference>
<dbReference type="SUPFAM" id="SSF53098">
    <property type="entry name" value="Ribonuclease H-like"/>
    <property type="match status" value="1"/>
</dbReference>
<feature type="region of interest" description="Disordered" evidence="1">
    <location>
        <begin position="242"/>
        <end position="273"/>
    </location>
</feature>
<dbReference type="InterPro" id="IPR012337">
    <property type="entry name" value="RNaseH-like_sf"/>
</dbReference>
<sequence>MGLVKAWAKKPDWLEANSILNPSTVSSLTADKDEFKRWKRSEPVAERGTEHADNSIKYWVSMRDCYPSLIKLALDVLSIPSSSCECERLFSELGDPLKPAIQYVRRWQRAGLGGDNEVVGEEAADDDNMELLATITNLINQAYDPSSIAANNLSEILLRLQAAKEIAEYEKDALRAALHVHQKPRNRHEPPLDLQQRKAQLVKEKEKEKELLDKIELKEAKENNRIYQLKIKEAARAAREEAKKVRDEAKAVKAAELDAKRRDRDAAKAIQQP</sequence>
<protein>
    <submittedName>
        <fullName evidence="3">Dimer-Tnp-hAT dimerization containing protein</fullName>
    </submittedName>
</protein>
<accession>A0A922N604</accession>
<organism evidence="3 4">
    <name type="scientific">Pyrenophora tritici-repentis</name>
    <dbReference type="NCBI Taxonomy" id="45151"/>
    <lineage>
        <taxon>Eukaryota</taxon>
        <taxon>Fungi</taxon>
        <taxon>Dikarya</taxon>
        <taxon>Ascomycota</taxon>
        <taxon>Pezizomycotina</taxon>
        <taxon>Dothideomycetes</taxon>
        <taxon>Pleosporomycetidae</taxon>
        <taxon>Pleosporales</taxon>
        <taxon>Pleosporineae</taxon>
        <taxon>Pleosporaceae</taxon>
        <taxon>Pyrenophora</taxon>
    </lineage>
</organism>
<evidence type="ECO:0000313" key="3">
    <source>
        <dbReference type="EMBL" id="KAI1510278.1"/>
    </source>
</evidence>
<reference evidence="4" key="1">
    <citation type="journal article" date="2022" name="Microb. Genom.">
        <title>A global pangenome for the wheat fungal pathogen Pyrenophora tritici-repentis and prediction of effector protein structural homology.</title>
        <authorList>
            <person name="Moolhuijzen P.M."/>
            <person name="See P.T."/>
            <person name="Shi G."/>
            <person name="Powell H.R."/>
            <person name="Cockram J."/>
            <person name="Jorgensen L.N."/>
            <person name="Benslimane H."/>
            <person name="Strelkov S.E."/>
            <person name="Turner J."/>
            <person name="Liu Z."/>
            <person name="Moffat C.S."/>
        </authorList>
    </citation>
    <scope>NUCLEOTIDE SEQUENCE [LARGE SCALE GENOMIC DNA]</scope>
</reference>
<feature type="domain" description="HAT C-terminal dimerisation" evidence="2">
    <location>
        <begin position="43"/>
        <end position="94"/>
    </location>
</feature>
<comment type="caution">
    <text evidence="3">The sequence shown here is derived from an EMBL/GenBank/DDBJ whole genome shotgun (WGS) entry which is preliminary data.</text>
</comment>
<dbReference type="EMBL" id="NRDI02000017">
    <property type="protein sequence ID" value="KAI1510278.1"/>
    <property type="molecule type" value="Genomic_DNA"/>
</dbReference>
<dbReference type="AlphaFoldDB" id="A0A922N604"/>
<name>A0A922N604_9PLEO</name>
<keyword evidence="4" id="KW-1185">Reference proteome</keyword>
<gene>
    <name evidence="3" type="ORF">Ptr86124_010724</name>
</gene>
<evidence type="ECO:0000256" key="1">
    <source>
        <dbReference type="SAM" id="MobiDB-lite"/>
    </source>
</evidence>
<feature type="compositionally biased region" description="Basic and acidic residues" evidence="1">
    <location>
        <begin position="242"/>
        <end position="267"/>
    </location>
</feature>
<dbReference type="InterPro" id="IPR008906">
    <property type="entry name" value="HATC_C_dom"/>
</dbReference>